<reference evidence="1 2" key="1">
    <citation type="submission" date="2018-08" db="EMBL/GenBank/DDBJ databases">
        <title>Comparative analysis of Burkholderia isolates from Puerto Rico.</title>
        <authorList>
            <person name="Hall C."/>
            <person name="Sahl J."/>
            <person name="Wagner D."/>
        </authorList>
    </citation>
    <scope>NUCLEOTIDE SEQUENCE [LARGE SCALE GENOMIC DNA]</scope>
    <source>
        <strain evidence="1 2">Bp9025</strain>
    </source>
</reference>
<dbReference type="AlphaFoldDB" id="A0A3N8PXK7"/>
<dbReference type="Proteomes" id="UP000277921">
    <property type="component" value="Unassembled WGS sequence"/>
</dbReference>
<protein>
    <submittedName>
        <fullName evidence="1">Uncharacterized protein</fullName>
    </submittedName>
</protein>
<sequence>MTPPRCSFSECSVRRTDSRFVTRGIVMAALSVCLPFGSVYGQPADAATPDPAGKSQIESHAPADLSTTQALQRMLALIQASGQVTDITPETVHRIFGVQTTAIGHGQFGYGQRLPGNWAFSIQRVTVGDTGPRVDLIFDPIPGTQASPLTTCEPTFAQFTAALESMGFSRRTHYGERGRWVFDAFERPRMDIRVYPVRAFSDNGEPLGPACVKAVLVR</sequence>
<name>A0A3N8PXK7_9BURK</name>
<dbReference type="RefSeq" id="WP_124579678.1">
    <property type="nucleotide sequence ID" value="NZ_QTQV01000008.1"/>
</dbReference>
<evidence type="ECO:0000313" key="1">
    <source>
        <dbReference type="EMBL" id="RQT15690.1"/>
    </source>
</evidence>
<organism evidence="1 2">
    <name type="scientific">Burkholderia contaminans</name>
    <dbReference type="NCBI Taxonomy" id="488447"/>
    <lineage>
        <taxon>Bacteria</taxon>
        <taxon>Pseudomonadati</taxon>
        <taxon>Pseudomonadota</taxon>
        <taxon>Betaproteobacteria</taxon>
        <taxon>Burkholderiales</taxon>
        <taxon>Burkholderiaceae</taxon>
        <taxon>Burkholderia</taxon>
        <taxon>Burkholderia cepacia complex</taxon>
    </lineage>
</organism>
<accession>A0A3N8PXK7</accession>
<dbReference type="EMBL" id="QTQV01000008">
    <property type="protein sequence ID" value="RQT15690.1"/>
    <property type="molecule type" value="Genomic_DNA"/>
</dbReference>
<comment type="caution">
    <text evidence="1">The sequence shown here is derived from an EMBL/GenBank/DDBJ whole genome shotgun (WGS) entry which is preliminary data.</text>
</comment>
<proteinExistence type="predicted"/>
<gene>
    <name evidence="1" type="ORF">DF051_16460</name>
</gene>
<evidence type="ECO:0000313" key="2">
    <source>
        <dbReference type="Proteomes" id="UP000277921"/>
    </source>
</evidence>